<protein>
    <submittedName>
        <fullName evidence="1">Uncharacterized protein</fullName>
    </submittedName>
</protein>
<sequence length="187" mass="21623">MGKDIAIFDDMLKLKEAVIFIRKESIKGNLVAKNSLAETAGIEEGEVEPLLARMLDFPEFIELKRVSDSDGNEYIYSASEMTDRYVEILMGLKNKDLLKLIADTVRYESKKYPRPTRADLFTKKPYSIALDELKELLDSLGEESDYKDLKFTEASNGTRFIYSDQHMTKFYATKLAEWYEVLQYEIP</sequence>
<accession>A0ABS4G314</accession>
<keyword evidence="2" id="KW-1185">Reference proteome</keyword>
<dbReference type="EMBL" id="JAGGKC010000009">
    <property type="protein sequence ID" value="MBP1918948.1"/>
    <property type="molecule type" value="Genomic_DNA"/>
</dbReference>
<comment type="caution">
    <text evidence="1">The sequence shown here is derived from an EMBL/GenBank/DDBJ whole genome shotgun (WGS) entry which is preliminary data.</text>
</comment>
<evidence type="ECO:0000313" key="2">
    <source>
        <dbReference type="Proteomes" id="UP001519271"/>
    </source>
</evidence>
<gene>
    <name evidence="1" type="ORF">J2Z34_001428</name>
</gene>
<reference evidence="1 2" key="1">
    <citation type="submission" date="2021-03" db="EMBL/GenBank/DDBJ databases">
        <title>Genomic Encyclopedia of Type Strains, Phase IV (KMG-IV): sequencing the most valuable type-strain genomes for metagenomic binning, comparative biology and taxonomic classification.</title>
        <authorList>
            <person name="Goeker M."/>
        </authorList>
    </citation>
    <scope>NUCLEOTIDE SEQUENCE [LARGE SCALE GENOMIC DNA]</scope>
    <source>
        <strain evidence="1 2">DSM 6139</strain>
    </source>
</reference>
<evidence type="ECO:0000313" key="1">
    <source>
        <dbReference type="EMBL" id="MBP1918948.1"/>
    </source>
</evidence>
<organism evidence="1 2">
    <name type="scientific">Youngiibacter multivorans</name>
    <dbReference type="NCBI Taxonomy" id="937251"/>
    <lineage>
        <taxon>Bacteria</taxon>
        <taxon>Bacillati</taxon>
        <taxon>Bacillota</taxon>
        <taxon>Clostridia</taxon>
        <taxon>Eubacteriales</taxon>
        <taxon>Clostridiaceae</taxon>
        <taxon>Youngiibacter</taxon>
    </lineage>
</organism>
<proteinExistence type="predicted"/>
<name>A0ABS4G314_9CLOT</name>
<dbReference type="RefSeq" id="WP_209459165.1">
    <property type="nucleotide sequence ID" value="NZ_JAGGKC010000009.1"/>
</dbReference>
<dbReference type="Proteomes" id="UP001519271">
    <property type="component" value="Unassembled WGS sequence"/>
</dbReference>